<reference evidence="3 4" key="1">
    <citation type="journal article" date="2017" name="BMC Biol.">
        <title>Genomic innovations, transcriptional plasticity and gene loss underlying the evolution and divergence of two highly polyphagous and invasive Helicoverpa pest species.</title>
        <authorList>
            <person name="Pearce S.L."/>
            <person name="Clarke D.F."/>
            <person name="East P.D."/>
            <person name="Elfekih S."/>
            <person name="Gordon K.H."/>
            <person name="Jermiin L.S."/>
            <person name="McGaughran A."/>
            <person name="Oakeshott J.G."/>
            <person name="Papanikolaou A."/>
            <person name="Perera O.P."/>
            <person name="Rane R.V."/>
            <person name="Richards S."/>
            <person name="Tay W.T."/>
            <person name="Walsh T.K."/>
            <person name="Anderson A."/>
            <person name="Anderson C.J."/>
            <person name="Asgari S."/>
            <person name="Board P.G."/>
            <person name="Bretschneider A."/>
            <person name="Campbell P.M."/>
            <person name="Chertemps T."/>
            <person name="Christeller J.T."/>
            <person name="Coppin C.W."/>
            <person name="Downes S.J."/>
            <person name="Duan G."/>
            <person name="Farnsworth C.A."/>
            <person name="Good R.T."/>
            <person name="Han L.B."/>
            <person name="Han Y.C."/>
            <person name="Hatje K."/>
            <person name="Horne I."/>
            <person name="Huang Y.P."/>
            <person name="Hughes D.S."/>
            <person name="Jacquin-Joly E."/>
            <person name="James W."/>
            <person name="Jhangiani S."/>
            <person name="Kollmar M."/>
            <person name="Kuwar S.S."/>
            <person name="Li S."/>
            <person name="Liu N.Y."/>
            <person name="Maibeche M.T."/>
            <person name="Miller J.R."/>
            <person name="Montagne N."/>
            <person name="Perry T."/>
            <person name="Qu J."/>
            <person name="Song S.V."/>
            <person name="Sutton G.G."/>
            <person name="Vogel H."/>
            <person name="Walenz B.P."/>
            <person name="Xu W."/>
            <person name="Zhang H.J."/>
            <person name="Zou Z."/>
            <person name="Batterham P."/>
            <person name="Edwards O.R."/>
            <person name="Feyereisen R."/>
            <person name="Gibbs R.A."/>
            <person name="Heckel D.G."/>
            <person name="McGrath A."/>
            <person name="Robin C."/>
            <person name="Scherer S.E."/>
            <person name="Worley K.C."/>
            <person name="Wu Y.D."/>
        </authorList>
    </citation>
    <scope>NUCLEOTIDE SEQUENCE [LARGE SCALE GENOMIC DNA]</scope>
    <source>
        <strain evidence="3">Harm_GR_Male_#8</strain>
        <tissue evidence="3">Whole organism</tissue>
    </source>
</reference>
<evidence type="ECO:0000313" key="3">
    <source>
        <dbReference type="EMBL" id="PZC70531.1"/>
    </source>
</evidence>
<evidence type="ECO:0000256" key="2">
    <source>
        <dbReference type="SAM" id="Phobius"/>
    </source>
</evidence>
<dbReference type="OrthoDB" id="7481581at2759"/>
<keyword evidence="2" id="KW-1133">Transmembrane helix</keyword>
<dbReference type="AlphaFoldDB" id="A0A2W1B4W9"/>
<evidence type="ECO:0000256" key="1">
    <source>
        <dbReference type="SAM" id="MobiDB-lite"/>
    </source>
</evidence>
<evidence type="ECO:0000313" key="4">
    <source>
        <dbReference type="Proteomes" id="UP000249218"/>
    </source>
</evidence>
<feature type="transmembrane region" description="Helical" evidence="2">
    <location>
        <begin position="23"/>
        <end position="42"/>
    </location>
</feature>
<protein>
    <submittedName>
        <fullName evidence="3">Uncharacterized protein</fullName>
    </submittedName>
</protein>
<feature type="region of interest" description="Disordered" evidence="1">
    <location>
        <begin position="81"/>
        <end position="125"/>
    </location>
</feature>
<name>A0A2W1B4W9_HELAM</name>
<dbReference type="EMBL" id="KZ150561">
    <property type="protein sequence ID" value="PZC70531.1"/>
    <property type="molecule type" value="Genomic_DNA"/>
</dbReference>
<feature type="compositionally biased region" description="Polar residues" evidence="1">
    <location>
        <begin position="104"/>
        <end position="125"/>
    </location>
</feature>
<organism evidence="3 4">
    <name type="scientific">Helicoverpa armigera</name>
    <name type="common">Cotton bollworm</name>
    <name type="synonym">Heliothis armigera</name>
    <dbReference type="NCBI Taxonomy" id="29058"/>
    <lineage>
        <taxon>Eukaryota</taxon>
        <taxon>Metazoa</taxon>
        <taxon>Ecdysozoa</taxon>
        <taxon>Arthropoda</taxon>
        <taxon>Hexapoda</taxon>
        <taxon>Insecta</taxon>
        <taxon>Pterygota</taxon>
        <taxon>Neoptera</taxon>
        <taxon>Endopterygota</taxon>
        <taxon>Lepidoptera</taxon>
        <taxon>Glossata</taxon>
        <taxon>Ditrysia</taxon>
        <taxon>Noctuoidea</taxon>
        <taxon>Noctuidae</taxon>
        <taxon>Heliothinae</taxon>
        <taxon>Helicoverpa</taxon>
    </lineage>
</organism>
<accession>A0A2W1B4W9</accession>
<dbReference type="Proteomes" id="UP000249218">
    <property type="component" value="Unassembled WGS sequence"/>
</dbReference>
<sequence>MSGLICLFISADSGITTDLTVLYASVTAAVLVLAVAIIIVVVKRCCNKTPTSSEPKPVSKWEPFYENKLLLLRKECDREIEAERQAQEPTTANNPERIERESNPGPSVRQSGMVTIAPSRSSKQK</sequence>
<keyword evidence="2" id="KW-0472">Membrane</keyword>
<gene>
    <name evidence="3" type="primary">HaOG215702</name>
    <name evidence="3" type="ORF">B5X24_HaOG215702</name>
</gene>
<proteinExistence type="predicted"/>
<keyword evidence="4" id="KW-1185">Reference proteome</keyword>
<keyword evidence="2" id="KW-0812">Transmembrane</keyword>